<protein>
    <submittedName>
        <fullName evidence="1">Uncharacterized protein</fullName>
    </submittedName>
</protein>
<organism evidence="1 2">
    <name type="scientific">Geomobilimonas luticola</name>
    <dbReference type="NCBI Taxonomy" id="1114878"/>
    <lineage>
        <taxon>Bacteria</taxon>
        <taxon>Pseudomonadati</taxon>
        <taxon>Thermodesulfobacteriota</taxon>
        <taxon>Desulfuromonadia</taxon>
        <taxon>Geobacterales</taxon>
        <taxon>Geobacteraceae</taxon>
        <taxon>Geomobilimonas</taxon>
    </lineage>
</organism>
<dbReference type="RefSeq" id="WP_214175201.1">
    <property type="nucleotide sequence ID" value="NZ_JAHCVK010000003.1"/>
</dbReference>
<evidence type="ECO:0000313" key="1">
    <source>
        <dbReference type="EMBL" id="MBT0653194.1"/>
    </source>
</evidence>
<name>A0ABS5SCU1_9BACT</name>
<sequence length="96" mass="10501">MDDLPFNLLYFIIIIKKMARSARSFTMAALTYPVVAAESFACSHQNSKSFSGFFGYLAVQIPGFPPVKSVDLTLNVHSACGGGFPLQDGAVIEYFR</sequence>
<gene>
    <name evidence="1" type="ORF">KI810_09015</name>
</gene>
<accession>A0ABS5SCU1</accession>
<dbReference type="Proteomes" id="UP000756860">
    <property type="component" value="Unassembled WGS sequence"/>
</dbReference>
<comment type="caution">
    <text evidence="1">The sequence shown here is derived from an EMBL/GenBank/DDBJ whole genome shotgun (WGS) entry which is preliminary data.</text>
</comment>
<evidence type="ECO:0000313" key="2">
    <source>
        <dbReference type="Proteomes" id="UP000756860"/>
    </source>
</evidence>
<dbReference type="EMBL" id="JAHCVK010000003">
    <property type="protein sequence ID" value="MBT0653194.1"/>
    <property type="molecule type" value="Genomic_DNA"/>
</dbReference>
<keyword evidence="2" id="KW-1185">Reference proteome</keyword>
<proteinExistence type="predicted"/>
<reference evidence="1 2" key="1">
    <citation type="submission" date="2021-05" db="EMBL/GenBank/DDBJ databases">
        <title>The draft genome of Geobacter luticola JCM 17780.</title>
        <authorList>
            <person name="Xu Z."/>
            <person name="Masuda Y."/>
            <person name="Itoh H."/>
            <person name="Senoo K."/>
        </authorList>
    </citation>
    <scope>NUCLEOTIDE SEQUENCE [LARGE SCALE GENOMIC DNA]</scope>
    <source>
        <strain evidence="1 2">JCM 17780</strain>
    </source>
</reference>